<dbReference type="PANTHER" id="PTHR23513:SF6">
    <property type="entry name" value="MAJOR FACILITATOR SUPERFAMILY ASSOCIATED DOMAIN-CONTAINING PROTEIN"/>
    <property type="match status" value="1"/>
</dbReference>
<evidence type="ECO:0000256" key="3">
    <source>
        <dbReference type="ARBA" id="ARBA00022475"/>
    </source>
</evidence>
<dbReference type="Proteomes" id="UP000199047">
    <property type="component" value="Unassembled WGS sequence"/>
</dbReference>
<feature type="transmembrane region" description="Helical" evidence="7">
    <location>
        <begin position="103"/>
        <end position="122"/>
    </location>
</feature>
<comment type="caution">
    <text evidence="10">The sequence shown here is derived from an EMBL/GenBank/DDBJ whole genome shotgun (WGS) entry which is preliminary data.</text>
</comment>
<reference evidence="11 12" key="1">
    <citation type="submission" date="2015-12" db="EMBL/GenBank/DDBJ databases">
        <authorList>
            <person name="Andreevskaya M."/>
        </authorList>
    </citation>
    <scope>NUCLEOTIDE SEQUENCE [LARGE SCALE GENOMIC DNA]</scope>
    <source>
        <strain evidence="9 12">KSL4-2</strain>
        <strain evidence="10 11">PL111</strain>
    </source>
</reference>
<organism evidence="10 11">
    <name type="scientific">Leuconostoc inhae</name>
    <dbReference type="NCBI Taxonomy" id="178001"/>
    <lineage>
        <taxon>Bacteria</taxon>
        <taxon>Bacillati</taxon>
        <taxon>Bacillota</taxon>
        <taxon>Bacilli</taxon>
        <taxon>Lactobacillales</taxon>
        <taxon>Lactobacillaceae</taxon>
        <taxon>Leuconostoc</taxon>
    </lineage>
</organism>
<feature type="transmembrane region" description="Helical" evidence="7">
    <location>
        <begin position="226"/>
        <end position="251"/>
    </location>
</feature>
<dbReference type="InterPro" id="IPR036259">
    <property type="entry name" value="MFS_trans_sf"/>
</dbReference>
<dbReference type="InterPro" id="IPR011701">
    <property type="entry name" value="MFS"/>
</dbReference>
<feature type="transmembrane region" description="Helical" evidence="7">
    <location>
        <begin position="12"/>
        <end position="38"/>
    </location>
</feature>
<dbReference type="CDD" id="cd06173">
    <property type="entry name" value="MFS_MefA_like"/>
    <property type="match status" value="1"/>
</dbReference>
<dbReference type="InterPro" id="IPR020846">
    <property type="entry name" value="MFS_dom"/>
</dbReference>
<evidence type="ECO:0000313" key="11">
    <source>
        <dbReference type="Proteomes" id="UP000198868"/>
    </source>
</evidence>
<keyword evidence="6 7" id="KW-0472">Membrane</keyword>
<evidence type="ECO:0000259" key="8">
    <source>
        <dbReference type="PROSITE" id="PS50850"/>
    </source>
</evidence>
<dbReference type="PROSITE" id="PS50850">
    <property type="entry name" value="MFS"/>
    <property type="match status" value="1"/>
</dbReference>
<evidence type="ECO:0000313" key="12">
    <source>
        <dbReference type="Proteomes" id="UP000199047"/>
    </source>
</evidence>
<feature type="domain" description="Major facilitator superfamily (MFS) profile" evidence="8">
    <location>
        <begin position="1"/>
        <end position="409"/>
    </location>
</feature>
<comment type="subcellular location">
    <subcellularLocation>
        <location evidence="1">Cell membrane</location>
        <topology evidence="1">Multi-pass membrane protein</topology>
    </subcellularLocation>
</comment>
<accession>A0AAN2QUA2</accession>
<evidence type="ECO:0000313" key="10">
    <source>
        <dbReference type="EMBL" id="CUW08151.1"/>
    </source>
</evidence>
<dbReference type="RefSeq" id="WP_010391153.1">
    <property type="nucleotide sequence ID" value="NZ_FBSX01000020.1"/>
</dbReference>
<evidence type="ECO:0000256" key="2">
    <source>
        <dbReference type="ARBA" id="ARBA00022448"/>
    </source>
</evidence>
<keyword evidence="12" id="KW-1185">Reference proteome</keyword>
<dbReference type="AlphaFoldDB" id="A0AAN2QUA2"/>
<name>A0AAN2QUA2_9LACO</name>
<keyword evidence="2" id="KW-0813">Transport</keyword>
<feature type="transmembrane region" description="Helical" evidence="7">
    <location>
        <begin position="172"/>
        <end position="194"/>
    </location>
</feature>
<keyword evidence="4 7" id="KW-0812">Transmembrane</keyword>
<dbReference type="EMBL" id="FBTB01000005">
    <property type="protein sequence ID" value="CUW04624.1"/>
    <property type="molecule type" value="Genomic_DNA"/>
</dbReference>
<dbReference type="GeneID" id="34300158"/>
<sequence length="410" mass="45596">MNYIRILKNKVFRQLFTSIILTNLANSISSISLIWIAYNKFNSPVVIAIVLGALQLPNIILGPFLGGLLDKFNKIKLMTFANIVNASVFLFLIFNPLASRIDISVFILLLVLSGSMKPLLVGGDSMVIQDIFESNGERMIANALVIMSFDTTYIFGSLLSGLILALGYGVKVYALVAILYIFIAVIFFRINIIFTPKHISYDKNKDVSYVNNTKSAFKTIFKNKQLIAVLSMDFFWNMLLWAGLTVLLPVLVKTVLNSGSEQYGLLESMTSIGIIIGSFFVGKIKLKEDWLIKSVVITIGIHGLLFSFIGLIKNIWLICILLILIGFIVSPALIYKTTFYQKAFDEESKGALFTIAGSMTSSSYPLGIMVTSILATFRNGIAIPYVFLFYGLIIVILSIIVYRNVLLKSK</sequence>
<evidence type="ECO:0000256" key="6">
    <source>
        <dbReference type="ARBA" id="ARBA00023136"/>
    </source>
</evidence>
<feature type="transmembrane region" description="Helical" evidence="7">
    <location>
        <begin position="77"/>
        <end position="97"/>
    </location>
</feature>
<dbReference type="Gene3D" id="1.20.1250.20">
    <property type="entry name" value="MFS general substrate transporter like domains"/>
    <property type="match status" value="1"/>
</dbReference>
<feature type="transmembrane region" description="Helical" evidence="7">
    <location>
        <begin position="290"/>
        <end position="309"/>
    </location>
</feature>
<feature type="transmembrane region" description="Helical" evidence="7">
    <location>
        <begin position="351"/>
        <end position="375"/>
    </location>
</feature>
<evidence type="ECO:0000256" key="4">
    <source>
        <dbReference type="ARBA" id="ARBA00022692"/>
    </source>
</evidence>
<dbReference type="GO" id="GO:0005886">
    <property type="term" value="C:plasma membrane"/>
    <property type="evidence" value="ECO:0007669"/>
    <property type="project" value="UniProtKB-SubCell"/>
</dbReference>
<evidence type="ECO:0000256" key="7">
    <source>
        <dbReference type="SAM" id="Phobius"/>
    </source>
</evidence>
<keyword evidence="5 7" id="KW-1133">Transmembrane helix</keyword>
<feature type="transmembrane region" description="Helical" evidence="7">
    <location>
        <begin position="315"/>
        <end position="335"/>
    </location>
</feature>
<protein>
    <submittedName>
        <fullName evidence="10">Macrolide efflux protein</fullName>
    </submittedName>
</protein>
<dbReference type="SUPFAM" id="SSF103473">
    <property type="entry name" value="MFS general substrate transporter"/>
    <property type="match status" value="1"/>
</dbReference>
<dbReference type="EMBL" id="FBTU01000012">
    <property type="protein sequence ID" value="CUW08151.1"/>
    <property type="molecule type" value="Genomic_DNA"/>
</dbReference>
<feature type="transmembrane region" description="Helical" evidence="7">
    <location>
        <begin position="143"/>
        <end position="166"/>
    </location>
</feature>
<dbReference type="PANTHER" id="PTHR23513">
    <property type="entry name" value="INTEGRAL MEMBRANE EFFLUX PROTEIN-RELATED"/>
    <property type="match status" value="1"/>
</dbReference>
<dbReference type="Pfam" id="PF07690">
    <property type="entry name" value="MFS_1"/>
    <property type="match status" value="1"/>
</dbReference>
<feature type="transmembrane region" description="Helical" evidence="7">
    <location>
        <begin position="44"/>
        <end position="65"/>
    </location>
</feature>
<feature type="transmembrane region" description="Helical" evidence="7">
    <location>
        <begin position="263"/>
        <end position="281"/>
    </location>
</feature>
<evidence type="ECO:0000256" key="5">
    <source>
        <dbReference type="ARBA" id="ARBA00022989"/>
    </source>
</evidence>
<proteinExistence type="predicted"/>
<evidence type="ECO:0000256" key="1">
    <source>
        <dbReference type="ARBA" id="ARBA00004651"/>
    </source>
</evidence>
<evidence type="ECO:0000313" key="9">
    <source>
        <dbReference type="EMBL" id="CUW04624.1"/>
    </source>
</evidence>
<gene>
    <name evidence="9" type="ORF">KSL4_0010</name>
    <name evidence="10" type="ORF">PL111_0761</name>
</gene>
<keyword evidence="3" id="KW-1003">Cell membrane</keyword>
<dbReference type="Proteomes" id="UP000198868">
    <property type="component" value="Unassembled WGS sequence"/>
</dbReference>
<feature type="transmembrane region" description="Helical" evidence="7">
    <location>
        <begin position="381"/>
        <end position="402"/>
    </location>
</feature>
<dbReference type="GO" id="GO:0022857">
    <property type="term" value="F:transmembrane transporter activity"/>
    <property type="evidence" value="ECO:0007669"/>
    <property type="project" value="InterPro"/>
</dbReference>